<gene>
    <name evidence="9" type="ORF">Pmani_021088</name>
</gene>
<dbReference type="InterPro" id="IPR050863">
    <property type="entry name" value="CenT-Element_Derived"/>
</dbReference>
<evidence type="ECO:0000259" key="7">
    <source>
        <dbReference type="Pfam" id="PF03221"/>
    </source>
</evidence>
<organism evidence="9 10">
    <name type="scientific">Petrolisthes manimaculis</name>
    <dbReference type="NCBI Taxonomy" id="1843537"/>
    <lineage>
        <taxon>Eukaryota</taxon>
        <taxon>Metazoa</taxon>
        <taxon>Ecdysozoa</taxon>
        <taxon>Arthropoda</taxon>
        <taxon>Crustacea</taxon>
        <taxon>Multicrustacea</taxon>
        <taxon>Malacostraca</taxon>
        <taxon>Eumalacostraca</taxon>
        <taxon>Eucarida</taxon>
        <taxon>Decapoda</taxon>
        <taxon>Pleocyemata</taxon>
        <taxon>Anomura</taxon>
        <taxon>Galatheoidea</taxon>
        <taxon>Porcellanidae</taxon>
        <taxon>Petrolisthes</taxon>
    </lineage>
</organism>
<comment type="subcellular location">
    <subcellularLocation>
        <location evidence="1">Nucleus</location>
    </subcellularLocation>
</comment>
<comment type="caution">
    <text evidence="9">The sequence shown here is derived from an EMBL/GenBank/DDBJ whole genome shotgun (WGS) entry which is preliminary data.</text>
</comment>
<name>A0AAE1U5T9_9EUCA</name>
<dbReference type="InterPro" id="IPR004875">
    <property type="entry name" value="DDE_SF_endonuclease_dom"/>
</dbReference>
<dbReference type="EMBL" id="JAWZYT010002033">
    <property type="protein sequence ID" value="KAK4307129.1"/>
    <property type="molecule type" value="Genomic_DNA"/>
</dbReference>
<keyword evidence="4" id="KW-0539">Nucleus</keyword>
<sequence>MSDKRPATSNLGGDKPKKRRMSLSLESKLNIVKRHEDGEGANSIARALRLAQSTVSTVIKNSANIKMAGETSTTLMAKKVTRQREPIYEEMERLLKLWIEDLTQNNMPLSTTLVTVKALSIWEDLKKKDYQVKEGTTLREYAAENNLANRFLLLLDNAPSHPSIMQDWADNIEVMFMPPNTTAVIQPMDQGIISTFKAYYLRRTMRQLLDAIDKPDKPTIKQFWSNYNIKKAIDNIDASWKEVSENAMNGSWRKLWEDCITDFTGFPDLKDVRKDLVRLSHSAGFNEVDEEDIQQLFDSHAEPLSNEDLMEIEQERALADQEDNDDDEPRRELGIKELREAFQHIEKGMELFREYDLNPARSGAATQAVEQALKPYKEIYERKRRQAKQTTISSFFKPSTLCRPSTPSTSATNPLSPPTLPDVSPVSHPTSPPTLPDVSPGSLPTSPPTLPDVSPVSHPTSPPTLPDVSPGSLPTSPATLPDVSPCSHPTSSLPTSQPDANPDSPLPVSDVDDSE</sequence>
<dbReference type="SUPFAM" id="SSF46689">
    <property type="entry name" value="Homeodomain-like"/>
    <property type="match status" value="2"/>
</dbReference>
<feature type="compositionally biased region" description="Polar residues" evidence="5">
    <location>
        <begin position="487"/>
        <end position="499"/>
    </location>
</feature>
<reference evidence="9" key="1">
    <citation type="submission" date="2023-11" db="EMBL/GenBank/DDBJ databases">
        <title>Genome assemblies of two species of porcelain crab, Petrolisthes cinctipes and Petrolisthes manimaculis (Anomura: Porcellanidae).</title>
        <authorList>
            <person name="Angst P."/>
        </authorList>
    </citation>
    <scope>NUCLEOTIDE SEQUENCE</scope>
    <source>
        <strain evidence="9">PB745_02</strain>
        <tissue evidence="9">Gill</tissue>
    </source>
</reference>
<evidence type="ECO:0000256" key="2">
    <source>
        <dbReference type="ARBA" id="ARBA00010881"/>
    </source>
</evidence>
<comment type="similarity">
    <text evidence="2">Belongs to the tigger transposable element derived protein family.</text>
</comment>
<evidence type="ECO:0000256" key="3">
    <source>
        <dbReference type="ARBA" id="ARBA00023125"/>
    </source>
</evidence>
<dbReference type="InterPro" id="IPR009057">
    <property type="entry name" value="Homeodomain-like_sf"/>
</dbReference>
<dbReference type="GO" id="GO:0003677">
    <property type="term" value="F:DNA binding"/>
    <property type="evidence" value="ECO:0007669"/>
    <property type="project" value="UniProtKB-KW"/>
</dbReference>
<feature type="compositionally biased region" description="Polar residues" evidence="5">
    <location>
        <begin position="388"/>
        <end position="414"/>
    </location>
</feature>
<dbReference type="Pfam" id="PF04218">
    <property type="entry name" value="CENP-B_N"/>
    <property type="match status" value="1"/>
</dbReference>
<feature type="domain" description="DDE-1" evidence="6">
    <location>
        <begin position="147"/>
        <end position="252"/>
    </location>
</feature>
<dbReference type="Proteomes" id="UP001292094">
    <property type="component" value="Unassembled WGS sequence"/>
</dbReference>
<feature type="domain" description="HTH CENPB-type" evidence="7">
    <location>
        <begin position="88"/>
        <end position="129"/>
    </location>
</feature>
<evidence type="ECO:0000259" key="8">
    <source>
        <dbReference type="Pfam" id="PF04218"/>
    </source>
</evidence>
<dbReference type="InterPro" id="IPR007889">
    <property type="entry name" value="HTH_Psq"/>
</dbReference>
<feature type="domain" description="HTH psq-type" evidence="8">
    <location>
        <begin position="17"/>
        <end position="65"/>
    </location>
</feature>
<feature type="region of interest" description="Disordered" evidence="5">
    <location>
        <begin position="1"/>
        <end position="22"/>
    </location>
</feature>
<dbReference type="Gene3D" id="1.10.10.60">
    <property type="entry name" value="Homeodomain-like"/>
    <property type="match status" value="1"/>
</dbReference>
<evidence type="ECO:0000313" key="9">
    <source>
        <dbReference type="EMBL" id="KAK4307129.1"/>
    </source>
</evidence>
<proteinExistence type="inferred from homology"/>
<dbReference type="Gene3D" id="1.10.10.10">
    <property type="entry name" value="Winged helix-like DNA-binding domain superfamily/Winged helix DNA-binding domain"/>
    <property type="match status" value="1"/>
</dbReference>
<dbReference type="GO" id="GO:0005634">
    <property type="term" value="C:nucleus"/>
    <property type="evidence" value="ECO:0007669"/>
    <property type="project" value="UniProtKB-SubCell"/>
</dbReference>
<accession>A0AAE1U5T9</accession>
<protein>
    <submittedName>
        <fullName evidence="9">Uncharacterized protein</fullName>
    </submittedName>
</protein>
<dbReference type="InterPro" id="IPR006600">
    <property type="entry name" value="HTH_CenpB_DNA-bd_dom"/>
</dbReference>
<dbReference type="InterPro" id="IPR036388">
    <property type="entry name" value="WH-like_DNA-bd_sf"/>
</dbReference>
<dbReference type="PANTHER" id="PTHR19303">
    <property type="entry name" value="TRANSPOSON"/>
    <property type="match status" value="1"/>
</dbReference>
<feature type="region of interest" description="Disordered" evidence="5">
    <location>
        <begin position="383"/>
        <end position="515"/>
    </location>
</feature>
<evidence type="ECO:0000256" key="4">
    <source>
        <dbReference type="ARBA" id="ARBA00023242"/>
    </source>
</evidence>
<dbReference type="Pfam" id="PF03184">
    <property type="entry name" value="DDE_1"/>
    <property type="match status" value="1"/>
</dbReference>
<dbReference type="Pfam" id="PF03221">
    <property type="entry name" value="HTH_Tnp_Tc5"/>
    <property type="match status" value="1"/>
</dbReference>
<evidence type="ECO:0000313" key="10">
    <source>
        <dbReference type="Proteomes" id="UP001292094"/>
    </source>
</evidence>
<evidence type="ECO:0000256" key="1">
    <source>
        <dbReference type="ARBA" id="ARBA00004123"/>
    </source>
</evidence>
<keyword evidence="10" id="KW-1185">Reference proteome</keyword>
<dbReference type="PANTHER" id="PTHR19303:SF26">
    <property type="entry name" value="TIGGER TRANSPOSABLE ELEMENT-DERIVED PROTEIN 1"/>
    <property type="match status" value="1"/>
</dbReference>
<keyword evidence="3" id="KW-0238">DNA-binding</keyword>
<evidence type="ECO:0000256" key="5">
    <source>
        <dbReference type="SAM" id="MobiDB-lite"/>
    </source>
</evidence>
<evidence type="ECO:0000259" key="6">
    <source>
        <dbReference type="Pfam" id="PF03184"/>
    </source>
</evidence>
<dbReference type="AlphaFoldDB" id="A0AAE1U5T9"/>